<keyword evidence="3" id="KW-1185">Reference proteome</keyword>
<organism evidence="2 3">
    <name type="scientific">Cobetia marina</name>
    <name type="common">Deleya marina</name>
    <dbReference type="NCBI Taxonomy" id="28258"/>
    <lineage>
        <taxon>Bacteria</taxon>
        <taxon>Pseudomonadati</taxon>
        <taxon>Pseudomonadota</taxon>
        <taxon>Gammaproteobacteria</taxon>
        <taxon>Oceanospirillales</taxon>
        <taxon>Halomonadaceae</taxon>
        <taxon>Cobetia</taxon>
    </lineage>
</organism>
<evidence type="ECO:0000256" key="1">
    <source>
        <dbReference type="SAM" id="MobiDB-lite"/>
    </source>
</evidence>
<proteinExistence type="predicted"/>
<evidence type="ECO:0000313" key="2">
    <source>
        <dbReference type="EMBL" id="MEL0616607.1"/>
    </source>
</evidence>
<dbReference type="Proteomes" id="UP001378242">
    <property type="component" value="Unassembled WGS sequence"/>
</dbReference>
<dbReference type="RefSeq" id="WP_341542239.1">
    <property type="nucleotide sequence ID" value="NZ_JBAKAP010000006.1"/>
</dbReference>
<sequence length="109" mass="12005">MTVPLVPRGDAPGKDALIDQQPLLSVVHRSARRQVLHLILAFSSCGRLVKPGLENRSRNPASRTVPRQKRENGFQALDAGDSEQANNITIPSLLHPKSHALRNSDLRET</sequence>
<reference evidence="2 3" key="1">
    <citation type="submission" date="2024-02" db="EMBL/GenBank/DDBJ databases">
        <title>Bacteria isolated from the canopy kelp, Nereocystis luetkeana.</title>
        <authorList>
            <person name="Pfister C.A."/>
            <person name="Younker I.T."/>
            <person name="Light S.H."/>
        </authorList>
    </citation>
    <scope>NUCLEOTIDE SEQUENCE [LARGE SCALE GENOMIC DNA]</scope>
    <source>
        <strain evidence="2 3">TI.5.07</strain>
    </source>
</reference>
<evidence type="ECO:0000313" key="3">
    <source>
        <dbReference type="Proteomes" id="UP001378242"/>
    </source>
</evidence>
<name>A0ABU9GGK8_COBMA</name>
<accession>A0ABU9GGK8</accession>
<feature type="region of interest" description="Disordered" evidence="1">
    <location>
        <begin position="51"/>
        <end position="109"/>
    </location>
</feature>
<gene>
    <name evidence="2" type="ORF">V6243_07150</name>
</gene>
<comment type="caution">
    <text evidence="2">The sequence shown here is derived from an EMBL/GenBank/DDBJ whole genome shotgun (WGS) entry which is preliminary data.</text>
</comment>
<dbReference type="EMBL" id="JBAKAP010000006">
    <property type="protein sequence ID" value="MEL0616607.1"/>
    <property type="molecule type" value="Genomic_DNA"/>
</dbReference>
<protein>
    <submittedName>
        <fullName evidence="2">Uncharacterized protein</fullName>
    </submittedName>
</protein>